<proteinExistence type="predicted"/>
<comment type="caution">
    <text evidence="1">The sequence shown here is derived from an EMBL/GenBank/DDBJ whole genome shotgun (WGS) entry which is preliminary data.</text>
</comment>
<reference evidence="2" key="1">
    <citation type="submission" date="2017-09" db="EMBL/GenBank/DDBJ databases">
        <title>Depth-based differentiation of microbial function through sediment-hosted aquifers and enrichment of novel symbionts in the deep terrestrial subsurface.</title>
        <authorList>
            <person name="Probst A.J."/>
            <person name="Ladd B."/>
            <person name="Jarett J.K."/>
            <person name="Geller-Mcgrath D.E."/>
            <person name="Sieber C.M.K."/>
            <person name="Emerson J.B."/>
            <person name="Anantharaman K."/>
            <person name="Thomas B.C."/>
            <person name="Malmstrom R."/>
            <person name="Stieglmeier M."/>
            <person name="Klingl A."/>
            <person name="Woyke T."/>
            <person name="Ryan C.M."/>
            <person name="Banfield J.F."/>
        </authorList>
    </citation>
    <scope>NUCLEOTIDE SEQUENCE [LARGE SCALE GENOMIC DNA]</scope>
</reference>
<sequence length="119" mass="13278">MKKSSLILILLTLVFARTSYFFYQQASDLRSSDIEISQGEIDGLLAQLSRIMVLPDEEPTIATVSDTSVLQGQPFFQHAEKGDRVFIFSESGKAVLYREKDKKIVEIAPINIGSPLQAQ</sequence>
<organism evidence="1 2">
    <name type="scientific">Candidatus Harrisonbacteria bacterium CG10_big_fil_rev_8_21_14_0_10_42_17</name>
    <dbReference type="NCBI Taxonomy" id="1974584"/>
    <lineage>
        <taxon>Bacteria</taxon>
        <taxon>Candidatus Harrisoniibacteriota</taxon>
    </lineage>
</organism>
<evidence type="ECO:0000313" key="1">
    <source>
        <dbReference type="EMBL" id="PIT92768.1"/>
    </source>
</evidence>
<dbReference type="AlphaFoldDB" id="A0A2M6WIY9"/>
<dbReference type="Proteomes" id="UP000228635">
    <property type="component" value="Unassembled WGS sequence"/>
</dbReference>
<evidence type="ECO:0000313" key="2">
    <source>
        <dbReference type="Proteomes" id="UP000228635"/>
    </source>
</evidence>
<name>A0A2M6WIY9_9BACT</name>
<protein>
    <submittedName>
        <fullName evidence="1">Uncharacterized protein</fullName>
    </submittedName>
</protein>
<accession>A0A2M6WIY9</accession>
<gene>
    <name evidence="1" type="ORF">COU08_00770</name>
</gene>
<dbReference type="EMBL" id="PFBA01000010">
    <property type="protein sequence ID" value="PIT92768.1"/>
    <property type="molecule type" value="Genomic_DNA"/>
</dbReference>